<evidence type="ECO:0000313" key="3">
    <source>
        <dbReference type="Proteomes" id="UP001158576"/>
    </source>
</evidence>
<keyword evidence="3" id="KW-1185">Reference proteome</keyword>
<keyword evidence="1" id="KW-0472">Membrane</keyword>
<keyword evidence="1" id="KW-0812">Transmembrane</keyword>
<sequence>MNDTAELKETFNNSFLWVMLPSLLVFFVVAFIFYFFHGITLTKNKANRASLLSKRRYTTTGTPQYY</sequence>
<feature type="transmembrane region" description="Helical" evidence="1">
    <location>
        <begin position="15"/>
        <end position="36"/>
    </location>
</feature>
<name>A0ABN7SC00_OIKDI</name>
<dbReference type="EMBL" id="OU015569">
    <property type="protein sequence ID" value="CAG5094462.1"/>
    <property type="molecule type" value="Genomic_DNA"/>
</dbReference>
<evidence type="ECO:0000313" key="2">
    <source>
        <dbReference type="EMBL" id="CAG5094462.1"/>
    </source>
</evidence>
<gene>
    <name evidence="2" type="ORF">OKIOD_LOCUS5136</name>
</gene>
<organism evidence="2 3">
    <name type="scientific">Oikopleura dioica</name>
    <name type="common">Tunicate</name>
    <dbReference type="NCBI Taxonomy" id="34765"/>
    <lineage>
        <taxon>Eukaryota</taxon>
        <taxon>Metazoa</taxon>
        <taxon>Chordata</taxon>
        <taxon>Tunicata</taxon>
        <taxon>Appendicularia</taxon>
        <taxon>Copelata</taxon>
        <taxon>Oikopleuridae</taxon>
        <taxon>Oikopleura</taxon>
    </lineage>
</organism>
<keyword evidence="1" id="KW-1133">Transmembrane helix</keyword>
<evidence type="ECO:0000256" key="1">
    <source>
        <dbReference type="SAM" id="Phobius"/>
    </source>
</evidence>
<accession>A0ABN7SC00</accession>
<dbReference type="Proteomes" id="UP001158576">
    <property type="component" value="Chromosome XSR"/>
</dbReference>
<protein>
    <submittedName>
        <fullName evidence="2">Oidioi.mRNA.OKI2018_I69.XSR.g13578.t1.cds</fullName>
    </submittedName>
</protein>
<reference evidence="2 3" key="1">
    <citation type="submission" date="2021-04" db="EMBL/GenBank/DDBJ databases">
        <authorList>
            <person name="Bliznina A."/>
        </authorList>
    </citation>
    <scope>NUCLEOTIDE SEQUENCE [LARGE SCALE GENOMIC DNA]</scope>
</reference>
<proteinExistence type="predicted"/>